<evidence type="ECO:0000313" key="2">
    <source>
        <dbReference type="EMBL" id="SFE26197.1"/>
    </source>
</evidence>
<organism evidence="2 3">
    <name type="scientific">Actinopolyspora alba</name>
    <dbReference type="NCBI Taxonomy" id="673379"/>
    <lineage>
        <taxon>Bacteria</taxon>
        <taxon>Bacillati</taxon>
        <taxon>Actinomycetota</taxon>
        <taxon>Actinomycetes</taxon>
        <taxon>Actinopolysporales</taxon>
        <taxon>Actinopolysporaceae</taxon>
        <taxon>Actinopolyspora</taxon>
        <taxon>Actinopolyspora alba group</taxon>
    </lineage>
</organism>
<proteinExistence type="inferred from homology"/>
<dbReference type="RefSeq" id="WP_092928101.1">
    <property type="nucleotide sequence ID" value="NZ_FOMZ01000010.1"/>
</dbReference>
<dbReference type="SUPFAM" id="SSF53067">
    <property type="entry name" value="Actin-like ATPase domain"/>
    <property type="match status" value="1"/>
</dbReference>
<keyword evidence="2" id="KW-0418">Kinase</keyword>
<accession>A0A1I1Z3F4</accession>
<dbReference type="Pfam" id="PF00480">
    <property type="entry name" value="ROK"/>
    <property type="match status" value="1"/>
</dbReference>
<dbReference type="PANTHER" id="PTHR18964">
    <property type="entry name" value="ROK (REPRESSOR, ORF, KINASE) FAMILY"/>
    <property type="match status" value="1"/>
</dbReference>
<name>A0A1I1Z3F4_9ACTN</name>
<dbReference type="EMBL" id="FOMZ01000010">
    <property type="protein sequence ID" value="SFE26197.1"/>
    <property type="molecule type" value="Genomic_DNA"/>
</dbReference>
<dbReference type="Gene3D" id="3.30.420.40">
    <property type="match status" value="2"/>
</dbReference>
<evidence type="ECO:0000313" key="3">
    <source>
        <dbReference type="Proteomes" id="UP000198716"/>
    </source>
</evidence>
<comment type="similarity">
    <text evidence="1">Belongs to the ROK (NagC/XylR) family.</text>
</comment>
<protein>
    <submittedName>
        <fullName evidence="2">Glucokinase</fullName>
    </submittedName>
</protein>
<gene>
    <name evidence="2" type="ORF">SAMN04487819_11045</name>
</gene>
<keyword evidence="3" id="KW-1185">Reference proteome</keyword>
<sequence length="363" mass="39223">MTVPETFQDEHTGAASAAREAVVFDIGGTHFRCARWSPESGVRRMWSKPSPSVLVHPDAGADELRTRLIDEICAGVGQEKGTTAGISLGAALDQRSGVVYASAPLWGDSVTRFDLLAGLRERRPDVDWHLVNDVTAALLGLGETPRFDGFRRLLLVTVSSGIACRLVDRRLRTIPVDVCGLQGEIGHIPSGTTLAGNRVELNCDCGSPDHLAAFASGPGIRRLAERLRELEPRRCAVSPLFDEDIEFESTFRRLLDDDDPLAREILDAATSPLADVLRTAWCLDPSIDRIALTGGVVDGLGEHYHRALAERLTRDGVYLTSRFHPEWLAERLVRCDSSEADGLVGAGVAAVGSGRSARIGVES</sequence>
<dbReference type="PANTHER" id="PTHR18964:SF173">
    <property type="entry name" value="GLUCOKINASE"/>
    <property type="match status" value="1"/>
</dbReference>
<dbReference type="Proteomes" id="UP000198716">
    <property type="component" value="Unassembled WGS sequence"/>
</dbReference>
<keyword evidence="2" id="KW-0808">Transferase</keyword>
<dbReference type="AlphaFoldDB" id="A0A1I1Z3F4"/>
<dbReference type="InterPro" id="IPR043129">
    <property type="entry name" value="ATPase_NBD"/>
</dbReference>
<reference evidence="3" key="1">
    <citation type="submission" date="2016-10" db="EMBL/GenBank/DDBJ databases">
        <authorList>
            <person name="Varghese N."/>
            <person name="Submissions S."/>
        </authorList>
    </citation>
    <scope>NUCLEOTIDE SEQUENCE [LARGE SCALE GENOMIC DNA]</scope>
    <source>
        <strain evidence="3">DSM 45004</strain>
    </source>
</reference>
<dbReference type="InterPro" id="IPR000600">
    <property type="entry name" value="ROK"/>
</dbReference>
<evidence type="ECO:0000256" key="1">
    <source>
        <dbReference type="ARBA" id="ARBA00006479"/>
    </source>
</evidence>
<dbReference type="GO" id="GO:0016301">
    <property type="term" value="F:kinase activity"/>
    <property type="evidence" value="ECO:0007669"/>
    <property type="project" value="UniProtKB-KW"/>
</dbReference>